<evidence type="ECO:0000313" key="2">
    <source>
        <dbReference type="EMBL" id="KAL0564399.1"/>
    </source>
</evidence>
<dbReference type="Proteomes" id="UP001465976">
    <property type="component" value="Unassembled WGS sequence"/>
</dbReference>
<feature type="compositionally biased region" description="Acidic residues" evidence="1">
    <location>
        <begin position="165"/>
        <end position="174"/>
    </location>
</feature>
<feature type="compositionally biased region" description="Basic and acidic residues" evidence="1">
    <location>
        <begin position="222"/>
        <end position="250"/>
    </location>
</feature>
<protein>
    <recommendedName>
        <fullName evidence="4">C2H2-type domain-containing protein</fullName>
    </recommendedName>
</protein>
<feature type="region of interest" description="Disordered" evidence="1">
    <location>
        <begin position="586"/>
        <end position="639"/>
    </location>
</feature>
<evidence type="ECO:0000313" key="3">
    <source>
        <dbReference type="Proteomes" id="UP001465976"/>
    </source>
</evidence>
<keyword evidence="3" id="KW-1185">Reference proteome</keyword>
<accession>A0ABR3END6</accession>
<feature type="region of interest" description="Disordered" evidence="1">
    <location>
        <begin position="165"/>
        <end position="188"/>
    </location>
</feature>
<reference evidence="2 3" key="1">
    <citation type="submission" date="2024-02" db="EMBL/GenBank/DDBJ databases">
        <title>A draft genome for the cacao thread blight pathogen Marasmius crinis-equi.</title>
        <authorList>
            <person name="Cohen S.P."/>
            <person name="Baruah I.K."/>
            <person name="Amoako-Attah I."/>
            <person name="Bukari Y."/>
            <person name="Meinhardt L.W."/>
            <person name="Bailey B.A."/>
        </authorList>
    </citation>
    <scope>NUCLEOTIDE SEQUENCE [LARGE SCALE GENOMIC DNA]</scope>
    <source>
        <strain evidence="2 3">GH-76</strain>
    </source>
</reference>
<dbReference type="EMBL" id="JBAHYK010002803">
    <property type="protein sequence ID" value="KAL0564399.1"/>
    <property type="molecule type" value="Genomic_DNA"/>
</dbReference>
<evidence type="ECO:0000256" key="1">
    <source>
        <dbReference type="SAM" id="MobiDB-lite"/>
    </source>
</evidence>
<comment type="caution">
    <text evidence="2">The sequence shown here is derived from an EMBL/GenBank/DDBJ whole genome shotgun (WGS) entry which is preliminary data.</text>
</comment>
<feature type="region of interest" description="Disordered" evidence="1">
    <location>
        <begin position="221"/>
        <end position="258"/>
    </location>
</feature>
<proteinExistence type="predicted"/>
<gene>
    <name evidence="2" type="ORF">V5O48_017648</name>
</gene>
<name>A0ABR3END6_9AGAR</name>
<evidence type="ECO:0008006" key="4">
    <source>
        <dbReference type="Google" id="ProtNLM"/>
    </source>
</evidence>
<feature type="non-terminal residue" evidence="2">
    <location>
        <position position="639"/>
    </location>
</feature>
<organism evidence="2 3">
    <name type="scientific">Marasmius crinis-equi</name>
    <dbReference type="NCBI Taxonomy" id="585013"/>
    <lineage>
        <taxon>Eukaryota</taxon>
        <taxon>Fungi</taxon>
        <taxon>Dikarya</taxon>
        <taxon>Basidiomycota</taxon>
        <taxon>Agaricomycotina</taxon>
        <taxon>Agaricomycetes</taxon>
        <taxon>Agaricomycetidae</taxon>
        <taxon>Agaricales</taxon>
        <taxon>Marasmiineae</taxon>
        <taxon>Marasmiaceae</taxon>
        <taxon>Marasmius</taxon>
    </lineage>
</organism>
<sequence>MLMIRNAYFCVAKSKVDDPDGEFWLILLGTDRLEILFGILRTMVGNDTNLDVYQTASRLAGTTEVVNILAKYPEWQETPRRLHLPSLNRNEDVITERVDHLNPKSWRGDVHTQSVTLQTCWKRGRRRITDAYPFAKEILAKADIDCNVTMLSPFGTLLVNAPLDPDDVEEDLPDPDSSPSSDVTEGSRMVEDAAADELAARNNVKVAQTILVEGKPTKKSKALADRFKKETHPRTTSSDRLKRLEDEPRYKPSSGDSMDFTGFEDQEFVMLGEPVGILLRCEGQIFLCIALVNSITMDSRPTEEMPVDPLRERTVVVSYQALRLIPATIEDDLEEKFDWRTTKTLGITGKIPGRFVRPVDPEVRQMEENKTFFLFDSPTLVALTACLMDGLLENDLLRIPTLKQTHEFPYRERNGKACFVADTMNITGHNSFSFSHCPYCTVTFLFDPNEPQRIIEHFSAHILHDPKVVRSTQPCGLCLRPHDQCHFVLKKGKGRTGGLQVNLAASKCQNLIKFSYRSASEAKTSSPCSNVPIECPICGCSRGAVWKYNMHEHFKAEHASTLHAQYSEIWRLGQLERDGMKKVWADKEKKAKRQDKRAKGAPLTISEAHRASTVLQQHADAEDLEEGDDNAAAGVSERP</sequence>